<evidence type="ECO:0000256" key="4">
    <source>
        <dbReference type="ARBA" id="ARBA00022679"/>
    </source>
</evidence>
<dbReference type="InterPro" id="IPR029016">
    <property type="entry name" value="GAF-like_dom_sf"/>
</dbReference>
<dbReference type="GO" id="GO:0000155">
    <property type="term" value="F:phosphorelay sensor kinase activity"/>
    <property type="evidence" value="ECO:0007669"/>
    <property type="project" value="InterPro"/>
</dbReference>
<dbReference type="FunFam" id="3.30.565.10:FF:000006">
    <property type="entry name" value="Sensor histidine kinase WalK"/>
    <property type="match status" value="1"/>
</dbReference>
<name>A0A6J4UEQ1_9BACT</name>
<dbReference type="SMART" id="SM00387">
    <property type="entry name" value="HATPase_c"/>
    <property type="match status" value="1"/>
</dbReference>
<evidence type="ECO:0000256" key="7">
    <source>
        <dbReference type="SAM" id="Coils"/>
    </source>
</evidence>
<proteinExistence type="predicted"/>
<protein>
    <recommendedName>
        <fullName evidence="2">histidine kinase</fullName>
        <ecNumber evidence="2">2.7.13.3</ecNumber>
    </recommendedName>
</protein>
<evidence type="ECO:0000256" key="6">
    <source>
        <dbReference type="ARBA" id="ARBA00023012"/>
    </source>
</evidence>
<dbReference type="Gene3D" id="3.30.450.20">
    <property type="entry name" value="PAS domain"/>
    <property type="match status" value="1"/>
</dbReference>
<dbReference type="Gene3D" id="3.30.565.10">
    <property type="entry name" value="Histidine kinase-like ATPase, C-terminal domain"/>
    <property type="match status" value="1"/>
</dbReference>
<evidence type="ECO:0000256" key="8">
    <source>
        <dbReference type="SAM" id="Phobius"/>
    </source>
</evidence>
<dbReference type="CDD" id="cd00082">
    <property type="entry name" value="HisKA"/>
    <property type="match status" value="1"/>
</dbReference>
<sequence length="891" mass="95831">MDQMWHGGILPPDASESERFLDAAVARLRWAILAAALLIALTWPLDGHAGPPARAFIVLFAGYNLLVEMVRLRWPRRYLRRWRPVFDLLVVGVFYYLNAEPAGPLFALFYLAVVSAAVAMPLRGTLFYIAAVVATVAVVAPLAPLWSTEPQALRQFASLLIVLCLVGIGTAAFTRQLADAAERVVSSEAKLRAVTAQLPAHIWTTDPELRVTSVLGTGLTRLGQDIGAYVGKALAELGEPDGQVIRAHCRALAGEPTDYQVASQGHQFEARVEPLRDARGRVVGCLGLAHDVTERRRGERHLAVQYAVSQTLVEAADLSAAAPAILRAIGEGLGWDYGALWTLDADEGELRCDVTWERTPGAFPKFAALSRGSSFTPGVALPGRVWARGAPVWIADNTREHDLPRLAVAAEEGLRSGFGFPIPFNRQAGGVFEFLCREVREQDHEVLDMLGAVSRQLGQFVERRRAEEELRARARQAAAVADLGRRALATPDLSAVSDEAVALVARTLAVEYAGVQELLPGGEALQLCAGVGWRDGAVGQAIVAAGHESLGGYTLLARAPVLVADLRTEDRFGVPPLLREHGVVGAMSVVIPGRERPFGVLGAYATRRRRFTADDGHFLGAIANVLAAAVERERGEEERARAAAAAQAGRDAATRLQELDRLRREFVASVSHDLRTPLTSARAGLGLLEGLAAERLAADERELLGVARRNIERLTRQVDDLLTANQLEAGTLQVRRAPLDLRAPVTDAAGAVLPLIRERGQALSVDLPEPLPVAGDARRLEQVLVNLLGNAHEHTPDGTRVVVTGRADAADVLLSIADNGPGIPADDLDRIFDRYYRLEGSRGAGSGLGLANVKALVEAHGGRVWAESAAGRGTTFHIALPRRRDEGEGTR</sequence>
<dbReference type="InterPro" id="IPR036890">
    <property type="entry name" value="HATPase_C_sf"/>
</dbReference>
<evidence type="ECO:0000256" key="5">
    <source>
        <dbReference type="ARBA" id="ARBA00022777"/>
    </source>
</evidence>
<keyword evidence="6" id="KW-0902">Two-component regulatory system</keyword>
<dbReference type="InterPro" id="IPR005467">
    <property type="entry name" value="His_kinase_dom"/>
</dbReference>
<dbReference type="SUPFAM" id="SSF55874">
    <property type="entry name" value="ATPase domain of HSP90 chaperone/DNA topoisomerase II/histidine kinase"/>
    <property type="match status" value="1"/>
</dbReference>
<dbReference type="SMART" id="SM00388">
    <property type="entry name" value="HisKA"/>
    <property type="match status" value="1"/>
</dbReference>
<dbReference type="SUPFAM" id="SSF47384">
    <property type="entry name" value="Homodimeric domain of signal transducing histidine kinase"/>
    <property type="match status" value="1"/>
</dbReference>
<feature type="domain" description="PAC" evidence="10">
    <location>
        <begin position="252"/>
        <end position="304"/>
    </location>
</feature>
<dbReference type="InterPro" id="IPR013656">
    <property type="entry name" value="PAS_4"/>
</dbReference>
<feature type="coiled-coil region" evidence="7">
    <location>
        <begin position="697"/>
        <end position="724"/>
    </location>
</feature>
<dbReference type="PRINTS" id="PR00344">
    <property type="entry name" value="BCTRLSENSOR"/>
</dbReference>
<dbReference type="Pfam" id="PF02518">
    <property type="entry name" value="HATPase_c"/>
    <property type="match status" value="1"/>
</dbReference>
<reference evidence="11" key="1">
    <citation type="submission" date="2020-02" db="EMBL/GenBank/DDBJ databases">
        <authorList>
            <person name="Meier V. D."/>
        </authorList>
    </citation>
    <scope>NUCLEOTIDE SEQUENCE</scope>
    <source>
        <strain evidence="11">AVDCRST_MAG88</strain>
    </source>
</reference>
<feature type="transmembrane region" description="Helical" evidence="8">
    <location>
        <begin position="28"/>
        <end position="45"/>
    </location>
</feature>
<dbReference type="EC" id="2.7.13.3" evidence="2"/>
<dbReference type="InterPro" id="IPR004358">
    <property type="entry name" value="Sig_transdc_His_kin-like_C"/>
</dbReference>
<keyword evidence="3" id="KW-0597">Phosphoprotein</keyword>
<dbReference type="Pfam" id="PF08448">
    <property type="entry name" value="PAS_4"/>
    <property type="match status" value="1"/>
</dbReference>
<feature type="transmembrane region" description="Helical" evidence="8">
    <location>
        <begin position="152"/>
        <end position="173"/>
    </location>
</feature>
<dbReference type="InterPro" id="IPR003018">
    <property type="entry name" value="GAF"/>
</dbReference>
<keyword evidence="8" id="KW-0472">Membrane</keyword>
<evidence type="ECO:0000256" key="2">
    <source>
        <dbReference type="ARBA" id="ARBA00012438"/>
    </source>
</evidence>
<dbReference type="Gene3D" id="1.10.287.130">
    <property type="match status" value="1"/>
</dbReference>
<evidence type="ECO:0000259" key="10">
    <source>
        <dbReference type="PROSITE" id="PS50113"/>
    </source>
</evidence>
<evidence type="ECO:0000256" key="3">
    <source>
        <dbReference type="ARBA" id="ARBA00022553"/>
    </source>
</evidence>
<feature type="transmembrane region" description="Helical" evidence="8">
    <location>
        <begin position="126"/>
        <end position="146"/>
    </location>
</feature>
<gene>
    <name evidence="11" type="ORF">AVDCRST_MAG88-573</name>
</gene>
<dbReference type="Pfam" id="PF00512">
    <property type="entry name" value="HisKA"/>
    <property type="match status" value="1"/>
</dbReference>
<dbReference type="PROSITE" id="PS50113">
    <property type="entry name" value="PAC"/>
    <property type="match status" value="1"/>
</dbReference>
<dbReference type="InterPro" id="IPR050736">
    <property type="entry name" value="Sensor_HK_Regulatory"/>
</dbReference>
<organism evidence="11">
    <name type="scientific">uncultured Thermomicrobiales bacterium</name>
    <dbReference type="NCBI Taxonomy" id="1645740"/>
    <lineage>
        <taxon>Bacteria</taxon>
        <taxon>Pseudomonadati</taxon>
        <taxon>Thermomicrobiota</taxon>
        <taxon>Thermomicrobia</taxon>
        <taxon>Thermomicrobiales</taxon>
        <taxon>environmental samples</taxon>
    </lineage>
</organism>
<dbReference type="InterPro" id="IPR003594">
    <property type="entry name" value="HATPase_dom"/>
</dbReference>
<evidence type="ECO:0000256" key="1">
    <source>
        <dbReference type="ARBA" id="ARBA00000085"/>
    </source>
</evidence>
<dbReference type="InterPro" id="IPR035965">
    <property type="entry name" value="PAS-like_dom_sf"/>
</dbReference>
<dbReference type="PANTHER" id="PTHR43711">
    <property type="entry name" value="TWO-COMPONENT HISTIDINE KINASE"/>
    <property type="match status" value="1"/>
</dbReference>
<dbReference type="SUPFAM" id="SSF55785">
    <property type="entry name" value="PYP-like sensor domain (PAS domain)"/>
    <property type="match status" value="1"/>
</dbReference>
<dbReference type="SMART" id="SM00065">
    <property type="entry name" value="GAF"/>
    <property type="match status" value="2"/>
</dbReference>
<feature type="domain" description="Histidine kinase" evidence="9">
    <location>
        <begin position="669"/>
        <end position="884"/>
    </location>
</feature>
<keyword evidence="4" id="KW-0808">Transferase</keyword>
<evidence type="ECO:0000313" key="11">
    <source>
        <dbReference type="EMBL" id="CAA9548176.1"/>
    </source>
</evidence>
<dbReference type="InterPro" id="IPR000700">
    <property type="entry name" value="PAS-assoc_C"/>
</dbReference>
<dbReference type="EMBL" id="CADCWM010000191">
    <property type="protein sequence ID" value="CAA9548176.1"/>
    <property type="molecule type" value="Genomic_DNA"/>
</dbReference>
<accession>A0A6J4UEQ1</accession>
<dbReference type="SUPFAM" id="SSF55781">
    <property type="entry name" value="GAF domain-like"/>
    <property type="match status" value="2"/>
</dbReference>
<dbReference type="InterPro" id="IPR036097">
    <property type="entry name" value="HisK_dim/P_sf"/>
</dbReference>
<dbReference type="AlphaFoldDB" id="A0A6J4UEQ1"/>
<keyword evidence="5" id="KW-0418">Kinase</keyword>
<dbReference type="Pfam" id="PF01590">
    <property type="entry name" value="GAF"/>
    <property type="match status" value="1"/>
</dbReference>
<keyword evidence="8" id="KW-1133">Transmembrane helix</keyword>
<dbReference type="Pfam" id="PF13185">
    <property type="entry name" value="GAF_2"/>
    <property type="match status" value="1"/>
</dbReference>
<dbReference type="CDD" id="cd00075">
    <property type="entry name" value="HATPase"/>
    <property type="match status" value="1"/>
</dbReference>
<dbReference type="PROSITE" id="PS50109">
    <property type="entry name" value="HIS_KIN"/>
    <property type="match status" value="1"/>
</dbReference>
<evidence type="ECO:0000259" key="9">
    <source>
        <dbReference type="PROSITE" id="PS50109"/>
    </source>
</evidence>
<comment type="catalytic activity">
    <reaction evidence="1">
        <text>ATP + protein L-histidine = ADP + protein N-phospho-L-histidine.</text>
        <dbReference type="EC" id="2.7.13.3"/>
    </reaction>
</comment>
<feature type="transmembrane region" description="Helical" evidence="8">
    <location>
        <begin position="51"/>
        <end position="70"/>
    </location>
</feature>
<keyword evidence="7" id="KW-0175">Coiled coil</keyword>
<dbReference type="PANTHER" id="PTHR43711:SF1">
    <property type="entry name" value="HISTIDINE KINASE 1"/>
    <property type="match status" value="1"/>
</dbReference>
<dbReference type="Gene3D" id="3.30.450.40">
    <property type="match status" value="2"/>
</dbReference>
<dbReference type="InterPro" id="IPR003661">
    <property type="entry name" value="HisK_dim/P_dom"/>
</dbReference>
<keyword evidence="8" id="KW-0812">Transmembrane</keyword>